<evidence type="ECO:0000313" key="3">
    <source>
        <dbReference type="Proteomes" id="UP000005050"/>
    </source>
</evidence>
<protein>
    <submittedName>
        <fullName evidence="2">Uncharacterized protein</fullName>
    </submittedName>
</protein>
<dbReference type="EMBL" id="AHIE01000008">
    <property type="protein sequence ID" value="EHU01322.1"/>
    <property type="molecule type" value="Genomic_DNA"/>
</dbReference>
<name>H3RBI3_PANSE</name>
<dbReference type="RefSeq" id="WP_006118699.1">
    <property type="nucleotide sequence ID" value="NZ_AHIE01000008.1"/>
</dbReference>
<dbReference type="Proteomes" id="UP000005050">
    <property type="component" value="Unassembled WGS sequence"/>
</dbReference>
<organism evidence="2 3">
    <name type="scientific">Pantoea stewartii subsp. stewartii DC283</name>
    <dbReference type="NCBI Taxonomy" id="660596"/>
    <lineage>
        <taxon>Bacteria</taxon>
        <taxon>Pseudomonadati</taxon>
        <taxon>Pseudomonadota</taxon>
        <taxon>Gammaproteobacteria</taxon>
        <taxon>Enterobacterales</taxon>
        <taxon>Erwiniaceae</taxon>
        <taxon>Pantoea</taxon>
    </lineage>
</organism>
<reference evidence="2" key="2">
    <citation type="submission" date="2012-01" db="EMBL/GenBank/DDBJ databases">
        <authorList>
            <person name="Biehl B.S."/>
            <person name="Ding Y."/>
            <person name="Dugan-Rocha S.P."/>
            <person name="Gibbs R.A."/>
            <person name="Glasner J.D."/>
            <person name="Kovar C."/>
            <person name="Muzny D.M."/>
            <person name="Neeno-Eckwall E.C."/>
            <person name="Perna N.T."/>
            <person name="Qin X."/>
            <person name="von Bodman S.B."/>
            <person name="Weinstock G.M."/>
        </authorList>
    </citation>
    <scope>NUCLEOTIDE SEQUENCE</scope>
    <source>
        <strain evidence="2">DC283</strain>
    </source>
</reference>
<dbReference type="EMBL" id="CP017581">
    <property type="protein sequence ID" value="ARF49627.1"/>
    <property type="molecule type" value="Genomic_DNA"/>
</dbReference>
<dbReference type="Proteomes" id="UP000192380">
    <property type="component" value="Chromosome"/>
</dbReference>
<evidence type="ECO:0000313" key="4">
    <source>
        <dbReference type="Proteomes" id="UP000192380"/>
    </source>
</evidence>
<proteinExistence type="predicted"/>
<dbReference type="STRING" id="660596.DSJ_09925"/>
<reference evidence="2 3" key="1">
    <citation type="journal article" date="2012" name="Mol. Microbiol.">
        <title>The genetic and structural basis of two distinct terminal side branch residues in stewartan and amylovoran exopolysaccharides and their potential role in host adaptation.</title>
        <authorList>
            <person name="Wang X."/>
            <person name="Yang F."/>
            <person name="von Bodman S.B."/>
        </authorList>
    </citation>
    <scope>NUCLEOTIDE SEQUENCE [LARGE SCALE GENOMIC DNA]</scope>
    <source>
        <strain evidence="2 3">DC283</strain>
    </source>
</reference>
<reference evidence="1 4" key="3">
    <citation type="submission" date="2016-10" db="EMBL/GenBank/DDBJ databases">
        <title>Complete Genome Assembly of Pantoea stewartii subsp. stewartii DC283, a Corn Pathogen.</title>
        <authorList>
            <person name="Duong D.A."/>
            <person name="Stevens A.M."/>
            <person name="Jensen R.V."/>
        </authorList>
    </citation>
    <scope>NUCLEOTIDE SEQUENCE [LARGE SCALE GENOMIC DNA]</scope>
    <source>
        <strain evidence="1 4">DC283</strain>
    </source>
</reference>
<keyword evidence="4" id="KW-1185">Reference proteome</keyword>
<evidence type="ECO:0000313" key="2">
    <source>
        <dbReference type="EMBL" id="EHU01322.1"/>
    </source>
</evidence>
<dbReference type="PATRIC" id="fig|660596.6.peg.1334"/>
<dbReference type="KEGG" id="pstw:DSJ_09925"/>
<accession>H3RBI3</accession>
<evidence type="ECO:0000313" key="1">
    <source>
        <dbReference type="EMBL" id="ARF49627.1"/>
    </source>
</evidence>
<sequence>MEIDNFEEAKNISEQLNVLVQVIYSSQLSNHEKDVLTGLSLNLSNELYHFCKAGFEKDEAE</sequence>
<dbReference type="AlphaFoldDB" id="H3RBI3"/>
<gene>
    <name evidence="2" type="ORF">CKS_4072</name>
    <name evidence="1" type="ORF">DSJ_09925</name>
</gene>